<gene>
    <name evidence="1" type="ORF">ACFQVC_34310</name>
</gene>
<name>A0ABW2JSV9_9ACTN</name>
<evidence type="ECO:0000313" key="2">
    <source>
        <dbReference type="Proteomes" id="UP001596523"/>
    </source>
</evidence>
<proteinExistence type="predicted"/>
<reference evidence="2" key="1">
    <citation type="journal article" date="2019" name="Int. J. Syst. Evol. Microbiol.">
        <title>The Global Catalogue of Microorganisms (GCM) 10K type strain sequencing project: providing services to taxonomists for standard genome sequencing and annotation.</title>
        <authorList>
            <consortium name="The Broad Institute Genomics Platform"/>
            <consortium name="The Broad Institute Genome Sequencing Center for Infectious Disease"/>
            <person name="Wu L."/>
            <person name="Ma J."/>
        </authorList>
    </citation>
    <scope>NUCLEOTIDE SEQUENCE [LARGE SCALE GENOMIC DNA]</scope>
    <source>
        <strain evidence="2">SYNS20</strain>
    </source>
</reference>
<organism evidence="1 2">
    <name type="scientific">Streptomyces monticola</name>
    <dbReference type="NCBI Taxonomy" id="2666263"/>
    <lineage>
        <taxon>Bacteria</taxon>
        <taxon>Bacillati</taxon>
        <taxon>Actinomycetota</taxon>
        <taxon>Actinomycetes</taxon>
        <taxon>Kitasatosporales</taxon>
        <taxon>Streptomycetaceae</taxon>
        <taxon>Streptomyces</taxon>
    </lineage>
</organism>
<accession>A0ABW2JSV9</accession>
<keyword evidence="2" id="KW-1185">Reference proteome</keyword>
<dbReference type="EMBL" id="JBHTCF010000020">
    <property type="protein sequence ID" value="MFC7309270.1"/>
    <property type="molecule type" value="Genomic_DNA"/>
</dbReference>
<comment type="caution">
    <text evidence="1">The sequence shown here is derived from an EMBL/GenBank/DDBJ whole genome shotgun (WGS) entry which is preliminary data.</text>
</comment>
<evidence type="ECO:0000313" key="1">
    <source>
        <dbReference type="EMBL" id="MFC7309270.1"/>
    </source>
</evidence>
<dbReference type="RefSeq" id="WP_381838036.1">
    <property type="nucleotide sequence ID" value="NZ_JBHTCF010000020.1"/>
</dbReference>
<sequence length="49" mass="5057">MGSIRLDEIVAGVVGQVSAEDVAAAAQVSSNLDEDSMTFGPVNMFALDK</sequence>
<protein>
    <submittedName>
        <fullName evidence="1">Uncharacterized protein</fullName>
    </submittedName>
</protein>
<dbReference type="Proteomes" id="UP001596523">
    <property type="component" value="Unassembled WGS sequence"/>
</dbReference>